<evidence type="ECO:0008006" key="5">
    <source>
        <dbReference type="Google" id="ProtNLM"/>
    </source>
</evidence>
<keyword evidence="4" id="KW-1185">Reference proteome</keyword>
<organism evidence="3 4">
    <name type="scientific">Paenibacillus marchantiophytorum</name>
    <dbReference type="NCBI Taxonomy" id="1619310"/>
    <lineage>
        <taxon>Bacteria</taxon>
        <taxon>Bacillati</taxon>
        <taxon>Bacillota</taxon>
        <taxon>Bacilli</taxon>
        <taxon>Bacillales</taxon>
        <taxon>Paenibacillaceae</taxon>
        <taxon>Paenibacillus</taxon>
    </lineage>
</organism>
<reference evidence="4" key="1">
    <citation type="journal article" date="2019" name="Int. J. Syst. Evol. Microbiol.">
        <title>The Global Catalogue of Microorganisms (GCM) 10K type strain sequencing project: providing services to taxonomists for standard genome sequencing and annotation.</title>
        <authorList>
            <consortium name="The Broad Institute Genomics Platform"/>
            <consortium name="The Broad Institute Genome Sequencing Center for Infectious Disease"/>
            <person name="Wu L."/>
            <person name="Ma J."/>
        </authorList>
    </citation>
    <scope>NUCLEOTIDE SEQUENCE [LARGE SCALE GENOMIC DNA]</scope>
    <source>
        <strain evidence="4">CGMCC 1.15043</strain>
    </source>
</reference>
<accession>A0ABQ1F692</accession>
<dbReference type="Pfam" id="PF06276">
    <property type="entry name" value="FhuF"/>
    <property type="match status" value="1"/>
</dbReference>
<gene>
    <name evidence="3" type="ORF">GCM10008018_54530</name>
</gene>
<evidence type="ECO:0000259" key="1">
    <source>
        <dbReference type="Pfam" id="PF06276"/>
    </source>
</evidence>
<dbReference type="EMBL" id="BMHE01000039">
    <property type="protein sequence ID" value="GGA01271.1"/>
    <property type="molecule type" value="Genomic_DNA"/>
</dbReference>
<dbReference type="Pfam" id="PF11575">
    <property type="entry name" value="FhuF_C"/>
    <property type="match status" value="1"/>
</dbReference>
<evidence type="ECO:0000313" key="4">
    <source>
        <dbReference type="Proteomes" id="UP000615455"/>
    </source>
</evidence>
<name>A0ABQ1F692_9BACL</name>
<dbReference type="InterPro" id="IPR024726">
    <property type="entry name" value="FhuF_C"/>
</dbReference>
<proteinExistence type="predicted"/>
<feature type="domain" description="Aerobactin siderophore biosynthesis IucA/IucC-like C-terminal" evidence="1">
    <location>
        <begin position="65"/>
        <end position="209"/>
    </location>
</feature>
<sequence>MNKQSRLALDEWDYLSQHFGLREYGATRPVDSVRALDLLDVEMCSDYLDRLTLLLKSPSRMITASQFFKRYAALTAVPLLYAMTVYNKGLDLSADNCSLVSSPGHSWLENVSLADIDAVMPEAGERHIWRNTVIQALFAGNIGKLIAVMSRLANIPKSILWENVAVRVFSLYEKRIGVTGEQQEQSRADFQYLIHQAPGALFGEKQNPLSHFYGKLTFSSVSSPSRVRKTCCFYYEVSSVEEYCSNCPKLKSSSY</sequence>
<dbReference type="Proteomes" id="UP000615455">
    <property type="component" value="Unassembled WGS sequence"/>
</dbReference>
<evidence type="ECO:0000313" key="3">
    <source>
        <dbReference type="EMBL" id="GGA01271.1"/>
    </source>
</evidence>
<protein>
    <recommendedName>
        <fullName evidence="5">Ferric iron reductase</fullName>
    </recommendedName>
</protein>
<comment type="caution">
    <text evidence="3">The sequence shown here is derived from an EMBL/GenBank/DDBJ whole genome shotgun (WGS) entry which is preliminary data.</text>
</comment>
<dbReference type="InterPro" id="IPR022770">
    <property type="entry name" value="IucA/IucC-like_C"/>
</dbReference>
<feature type="domain" description="Ferric siderophore reductase C-terminal" evidence="2">
    <location>
        <begin position="228"/>
        <end position="249"/>
    </location>
</feature>
<evidence type="ECO:0000259" key="2">
    <source>
        <dbReference type="Pfam" id="PF11575"/>
    </source>
</evidence>
<dbReference type="RefSeq" id="WP_189017686.1">
    <property type="nucleotide sequence ID" value="NZ_BMHE01000039.1"/>
</dbReference>